<keyword evidence="2" id="KW-1185">Reference proteome</keyword>
<dbReference type="Gene3D" id="3.30.710.10">
    <property type="entry name" value="Potassium Channel Kv1.1, Chain A"/>
    <property type="match status" value="1"/>
</dbReference>
<dbReference type="CDD" id="cd18186">
    <property type="entry name" value="BTB_POZ_ZBTB_KLHL-like"/>
    <property type="match status" value="1"/>
</dbReference>
<dbReference type="Proteomes" id="UP000317494">
    <property type="component" value="Unassembled WGS sequence"/>
</dbReference>
<accession>A0A507DGN2</accession>
<evidence type="ECO:0000313" key="2">
    <source>
        <dbReference type="Proteomes" id="UP000317494"/>
    </source>
</evidence>
<reference evidence="1 2" key="1">
    <citation type="journal article" date="2019" name="Sci. Rep.">
        <title>Comparative genomics of chytrid fungi reveal insights into the obligate biotrophic and pathogenic lifestyle of Synchytrium endobioticum.</title>
        <authorList>
            <person name="van de Vossenberg B.T.L.H."/>
            <person name="Warris S."/>
            <person name="Nguyen H.D.T."/>
            <person name="van Gent-Pelzer M.P.E."/>
            <person name="Joly D.L."/>
            <person name="van de Geest H.C."/>
            <person name="Bonants P.J.M."/>
            <person name="Smith D.S."/>
            <person name="Levesque C.A."/>
            <person name="van der Lee T.A.J."/>
        </authorList>
    </citation>
    <scope>NUCLEOTIDE SEQUENCE [LARGE SCALE GENOMIC DNA]</scope>
    <source>
        <strain evidence="1 2">MB42</strain>
    </source>
</reference>
<protein>
    <recommendedName>
        <fullName evidence="3">BTB domain-containing protein</fullName>
    </recommendedName>
</protein>
<dbReference type="InterPro" id="IPR011333">
    <property type="entry name" value="SKP1/BTB/POZ_sf"/>
</dbReference>
<gene>
    <name evidence="1" type="ORF">SeMB42_g02153</name>
</gene>
<evidence type="ECO:0000313" key="1">
    <source>
        <dbReference type="EMBL" id="TPX50734.1"/>
    </source>
</evidence>
<comment type="caution">
    <text evidence="1">The sequence shown here is derived from an EMBL/GenBank/DDBJ whole genome shotgun (WGS) entry which is preliminary data.</text>
</comment>
<evidence type="ECO:0008006" key="3">
    <source>
        <dbReference type="Google" id="ProtNLM"/>
    </source>
</evidence>
<organism evidence="1 2">
    <name type="scientific">Synchytrium endobioticum</name>
    <dbReference type="NCBI Taxonomy" id="286115"/>
    <lineage>
        <taxon>Eukaryota</taxon>
        <taxon>Fungi</taxon>
        <taxon>Fungi incertae sedis</taxon>
        <taxon>Chytridiomycota</taxon>
        <taxon>Chytridiomycota incertae sedis</taxon>
        <taxon>Chytridiomycetes</taxon>
        <taxon>Synchytriales</taxon>
        <taxon>Synchytriaceae</taxon>
        <taxon>Synchytrium</taxon>
    </lineage>
</organism>
<proteinExistence type="predicted"/>
<dbReference type="VEuPathDB" id="FungiDB:SeMB42_g02153"/>
<sequence>MPELNPFNTSRVIKIEDREVVLTFVSVCNIPVYNSRFGENLDESDKPCTILEPVSKALLTYVLKKGPLPHKYVLEATLSLSASTLKPLKHVNTVTVALKGIRKNITMSLNNSLDWYATMNLSSNDIRNMGPSQHHQTRFDFTFTIQPEKPKDSSMYMPKPSLAPKPFANYLDGPDFSDAIIEVIRPGGNSVNIFISKLAVADSSPVFLKVFQAGMSETKSSRITISDVSEASAHQKDVTDDKDLQTRILELYHDHPLAGHYGYGGSISANMSRTTPPVVTRVKEIRVRIKKQWVS</sequence>
<dbReference type="EMBL" id="QEAN01000063">
    <property type="protein sequence ID" value="TPX50734.1"/>
    <property type="molecule type" value="Genomic_DNA"/>
</dbReference>
<name>A0A507DGN2_9FUNG</name>
<dbReference type="AlphaFoldDB" id="A0A507DGN2"/>